<comment type="caution">
    <text evidence="1">The sequence shown here is derived from an EMBL/GenBank/DDBJ whole genome shotgun (WGS) entry which is preliminary data.</text>
</comment>
<accession>A0A3M6UXF5</accession>
<protein>
    <submittedName>
        <fullName evidence="1">Uncharacterized protein</fullName>
    </submittedName>
</protein>
<reference evidence="1 2" key="1">
    <citation type="journal article" date="2018" name="Sci. Rep.">
        <title>Comparative analysis of the Pocillopora damicornis genome highlights role of immune system in coral evolution.</title>
        <authorList>
            <person name="Cunning R."/>
            <person name="Bay R.A."/>
            <person name="Gillette P."/>
            <person name="Baker A.C."/>
            <person name="Traylor-Knowles N."/>
        </authorList>
    </citation>
    <scope>NUCLEOTIDE SEQUENCE [LARGE SCALE GENOMIC DNA]</scope>
    <source>
        <strain evidence="1">RSMAS</strain>
        <tissue evidence="1">Whole animal</tissue>
    </source>
</reference>
<dbReference type="AlphaFoldDB" id="A0A3M6UXF5"/>
<dbReference type="EMBL" id="RCHS01000535">
    <property type="protein sequence ID" value="RMX58352.1"/>
    <property type="molecule type" value="Genomic_DNA"/>
</dbReference>
<evidence type="ECO:0000313" key="1">
    <source>
        <dbReference type="EMBL" id="RMX58352.1"/>
    </source>
</evidence>
<keyword evidence="2" id="KW-1185">Reference proteome</keyword>
<proteinExistence type="predicted"/>
<organism evidence="1 2">
    <name type="scientific">Pocillopora damicornis</name>
    <name type="common">Cauliflower coral</name>
    <name type="synonym">Millepora damicornis</name>
    <dbReference type="NCBI Taxonomy" id="46731"/>
    <lineage>
        <taxon>Eukaryota</taxon>
        <taxon>Metazoa</taxon>
        <taxon>Cnidaria</taxon>
        <taxon>Anthozoa</taxon>
        <taxon>Hexacorallia</taxon>
        <taxon>Scleractinia</taxon>
        <taxon>Astrocoeniina</taxon>
        <taxon>Pocilloporidae</taxon>
        <taxon>Pocillopora</taxon>
    </lineage>
</organism>
<dbReference type="Proteomes" id="UP000275408">
    <property type="component" value="Unassembled WGS sequence"/>
</dbReference>
<evidence type="ECO:0000313" key="2">
    <source>
        <dbReference type="Proteomes" id="UP000275408"/>
    </source>
</evidence>
<name>A0A3M6UXF5_POCDA</name>
<dbReference type="OrthoDB" id="9938299at2759"/>
<dbReference type="Gene3D" id="3.40.50.300">
    <property type="entry name" value="P-loop containing nucleotide triphosphate hydrolases"/>
    <property type="match status" value="1"/>
</dbReference>
<dbReference type="SUPFAM" id="SSF52540">
    <property type="entry name" value="P-loop containing nucleoside triphosphate hydrolases"/>
    <property type="match status" value="1"/>
</dbReference>
<gene>
    <name evidence="1" type="ORF">pdam_00024890</name>
</gene>
<dbReference type="InterPro" id="IPR027417">
    <property type="entry name" value="P-loop_NTPase"/>
</dbReference>
<sequence>MLMRNVDLNEVGVEPRTFCTSDALPLARGPFAMQVYYRVSSEGKICDRRAVLILVGQDRSGKTSLKNSLNGIGFDKEEQSTMGIDLDTHHFRVTTEIWMAGRATKYY</sequence>